<dbReference type="EMBL" id="ABOX02000009">
    <property type="protein sequence ID" value="EEF61531.1"/>
    <property type="molecule type" value="Genomic_DNA"/>
</dbReference>
<name>B9XF33_PEDPL</name>
<dbReference type="GO" id="GO:0005886">
    <property type="term" value="C:plasma membrane"/>
    <property type="evidence" value="ECO:0007669"/>
    <property type="project" value="TreeGrafter"/>
</dbReference>
<evidence type="ECO:0000313" key="2">
    <source>
        <dbReference type="Proteomes" id="UP000003688"/>
    </source>
</evidence>
<dbReference type="AlphaFoldDB" id="B9XF33"/>
<reference evidence="1 2" key="1">
    <citation type="journal article" date="2011" name="J. Bacteriol.">
        <title>Genome sequence of 'Pedosphaera parvula' Ellin514, an aerobic Verrucomicrobial isolate from pasture soil.</title>
        <authorList>
            <person name="Kant R."/>
            <person name="van Passel M.W."/>
            <person name="Sangwan P."/>
            <person name="Palva A."/>
            <person name="Lucas S."/>
            <person name="Copeland A."/>
            <person name="Lapidus A."/>
            <person name="Glavina Del Rio T."/>
            <person name="Dalin E."/>
            <person name="Tice H."/>
            <person name="Bruce D."/>
            <person name="Goodwin L."/>
            <person name="Pitluck S."/>
            <person name="Chertkov O."/>
            <person name="Larimer F.W."/>
            <person name="Land M.L."/>
            <person name="Hauser L."/>
            <person name="Brettin T.S."/>
            <person name="Detter J.C."/>
            <person name="Han S."/>
            <person name="de Vos W.M."/>
            <person name="Janssen P.H."/>
            <person name="Smidt H."/>
        </authorList>
    </citation>
    <scope>NUCLEOTIDE SEQUENCE [LARGE SCALE GENOMIC DNA]</scope>
    <source>
        <strain evidence="1 2">Ellin514</strain>
    </source>
</reference>
<dbReference type="GO" id="GO:0090313">
    <property type="term" value="P:regulation of protein targeting to membrane"/>
    <property type="evidence" value="ECO:0007669"/>
    <property type="project" value="TreeGrafter"/>
</dbReference>
<gene>
    <name evidence="1" type="ORF">Cflav_PD4209</name>
</gene>
<dbReference type="STRING" id="320771.Cflav_PD4209"/>
<organism evidence="1 2">
    <name type="scientific">Pedosphaera parvula (strain Ellin514)</name>
    <dbReference type="NCBI Taxonomy" id="320771"/>
    <lineage>
        <taxon>Bacteria</taxon>
        <taxon>Pseudomonadati</taxon>
        <taxon>Verrucomicrobiota</taxon>
        <taxon>Pedosphaerae</taxon>
        <taxon>Pedosphaerales</taxon>
        <taxon>Pedosphaeraceae</taxon>
        <taxon>Pedosphaera</taxon>
    </lineage>
</organism>
<protein>
    <submittedName>
        <fullName evidence="1">Uncharacterized protein</fullName>
    </submittedName>
</protein>
<comment type="caution">
    <text evidence="1">The sequence shown here is derived from an EMBL/GenBank/DDBJ whole genome shotgun (WGS) entry which is preliminary data.</text>
</comment>
<dbReference type="Proteomes" id="UP000003688">
    <property type="component" value="Unassembled WGS sequence"/>
</dbReference>
<dbReference type="InterPro" id="IPR052894">
    <property type="entry name" value="AsmA-related"/>
</dbReference>
<keyword evidence="2" id="KW-1185">Reference proteome</keyword>
<accession>B9XF33</accession>
<evidence type="ECO:0000313" key="1">
    <source>
        <dbReference type="EMBL" id="EEF61531.1"/>
    </source>
</evidence>
<dbReference type="PANTHER" id="PTHR30441">
    <property type="entry name" value="DUF748 DOMAIN-CONTAINING PROTEIN"/>
    <property type="match status" value="1"/>
</dbReference>
<sequence length="1006" mass="112683" precursor="true">MASRFKSRGWRICRKIVRGMRISVLLLILSLVAAGIYLNQVGLPDVLKAPLIGKLHDKGVDLQFSRLRLRWYRGIVAENVVFGQVPQGTNDPQIFIREVEVKLNHEALKSFQLSPDSLILHNGEVLWAEAETNRNRQALAVNKIETRLRFLPNDQWELENFKASVAGVQVNLSGSLTNASAMREWTKGQGTNMASPKKLQDRLNRVEDTFERIKFFTPPEINLVFHGDARNLESFDAHLTVSATGAQTPWGTLTNGLLVARLLAPSTTNQQPHADLQLHADSAQTQWASTKDFRLALRLISDETLTNKVQCQLELLAGETITPWAQATNAHFTAQWAHSPTNPIPINGNGTLTLADARTRWGTAGGFELTGRLQEPPKNFTRTANEQWAWWASLEPYYIDWNCHLTNVHAQDFKVQEVACGGTWRAPELAITNVYSELYQGKVKAQASLNVVSRELNFSYSSDFDVQKVSPALSEKSRHWIGQFSWQNPPALQGSGGFVFPSWTNRQPDWRAEVLPTLCLEGEVKLGEAAYRGIQVSSAQSHIRYTNMIWDIPDLIATRPEGKLNLAIRANDRTKDYYFRINSSIDPKVAQPLFEPQQQRIFDMISTTQPPIVDAEIWGQWYDHERIGFKAQVACRDFSFRGEAATSLRSGIEYTNHFLTLTNARVEYGTQYMAASSALFNFDKRTVAITNGFSTMEPARVLTAVGPRIFKIMEPYHFLQPPMVRLNGIIPLGSEAPVDAHFEVEGGPFQWSKFNVAHISGGVHWVGDHLNLSQIQADFYKGTLTGSAEFDFAHRKGADFGFDFIVTDSNLHLLMADLYSGTNNLQGRLSGHLTVISANTADWNSWFGKGQVDLHEGLIWEIPIFGIFSQALNDLVPGLGKSPISEAAGTFTINNSIIRSDDLEMRAPVMRMLYKGTVDFDTRVNATVEAQMFQDTWVVGPILSKVLWPVTKAFEYKVTGTLANPKREPLYIPKVLSPFQWFRSLRQALPGQSGAKGNADDAKPPQ</sequence>
<proteinExistence type="predicted"/>
<dbReference type="PANTHER" id="PTHR30441:SF8">
    <property type="entry name" value="DUF748 DOMAIN-CONTAINING PROTEIN"/>
    <property type="match status" value="1"/>
</dbReference>